<evidence type="ECO:0000313" key="2">
    <source>
        <dbReference type="WBParaSite" id="PS1159_v2.g5887.t1"/>
    </source>
</evidence>
<accession>A0AC35GK55</accession>
<protein>
    <submittedName>
        <fullName evidence="2">Uncharacterized protein</fullName>
    </submittedName>
</protein>
<organism evidence="1 2">
    <name type="scientific">Panagrolaimus sp. PS1159</name>
    <dbReference type="NCBI Taxonomy" id="55785"/>
    <lineage>
        <taxon>Eukaryota</taxon>
        <taxon>Metazoa</taxon>
        <taxon>Ecdysozoa</taxon>
        <taxon>Nematoda</taxon>
        <taxon>Chromadorea</taxon>
        <taxon>Rhabditida</taxon>
        <taxon>Tylenchina</taxon>
        <taxon>Panagrolaimomorpha</taxon>
        <taxon>Panagrolaimoidea</taxon>
        <taxon>Panagrolaimidae</taxon>
        <taxon>Panagrolaimus</taxon>
    </lineage>
</organism>
<name>A0AC35GK55_9BILA</name>
<reference evidence="2" key="1">
    <citation type="submission" date="2022-11" db="UniProtKB">
        <authorList>
            <consortium name="WormBaseParasite"/>
        </authorList>
    </citation>
    <scope>IDENTIFICATION</scope>
</reference>
<evidence type="ECO:0000313" key="1">
    <source>
        <dbReference type="Proteomes" id="UP000887580"/>
    </source>
</evidence>
<dbReference type="Proteomes" id="UP000887580">
    <property type="component" value="Unplaced"/>
</dbReference>
<proteinExistence type="predicted"/>
<dbReference type="WBParaSite" id="PS1159_v2.g5887.t1">
    <property type="protein sequence ID" value="PS1159_v2.g5887.t1"/>
    <property type="gene ID" value="PS1159_v2.g5887"/>
</dbReference>
<sequence length="68" mass="7637">MNHPMFKPQPCGAYAFTYNVPWAGPLHNCFMYTPIENPYSFNSTGTYDLYKQVCFANSTSVATSRGTV</sequence>